<proteinExistence type="predicted"/>
<dbReference type="EMBL" id="JABFAA010000001">
    <property type="protein sequence ID" value="MBA0674161.1"/>
    <property type="molecule type" value="Genomic_DNA"/>
</dbReference>
<organism evidence="1 2">
    <name type="scientific">Gossypium aridum</name>
    <name type="common">American cotton</name>
    <name type="synonym">Erioxylum aridum</name>
    <dbReference type="NCBI Taxonomy" id="34290"/>
    <lineage>
        <taxon>Eukaryota</taxon>
        <taxon>Viridiplantae</taxon>
        <taxon>Streptophyta</taxon>
        <taxon>Embryophyta</taxon>
        <taxon>Tracheophyta</taxon>
        <taxon>Spermatophyta</taxon>
        <taxon>Magnoliopsida</taxon>
        <taxon>eudicotyledons</taxon>
        <taxon>Gunneridae</taxon>
        <taxon>Pentapetalae</taxon>
        <taxon>rosids</taxon>
        <taxon>malvids</taxon>
        <taxon>Malvales</taxon>
        <taxon>Malvaceae</taxon>
        <taxon>Malvoideae</taxon>
        <taxon>Gossypium</taxon>
    </lineage>
</organism>
<accession>A0A7J8WGK3</accession>
<protein>
    <submittedName>
        <fullName evidence="1">Uncharacterized protein</fullName>
    </submittedName>
</protein>
<dbReference type="Proteomes" id="UP000593577">
    <property type="component" value="Unassembled WGS sequence"/>
</dbReference>
<gene>
    <name evidence="1" type="ORF">Goari_015771</name>
</gene>
<sequence>METWRRLLTALHLQHINAAWLLQKPTNQTGWTGNWLVDWSRTRLKA</sequence>
<keyword evidence="2" id="KW-1185">Reference proteome</keyword>
<comment type="caution">
    <text evidence="1">The sequence shown here is derived from an EMBL/GenBank/DDBJ whole genome shotgun (WGS) entry which is preliminary data.</text>
</comment>
<evidence type="ECO:0000313" key="1">
    <source>
        <dbReference type="EMBL" id="MBA0674161.1"/>
    </source>
</evidence>
<name>A0A7J8WGK3_GOSAI</name>
<dbReference type="AlphaFoldDB" id="A0A7J8WGK3"/>
<evidence type="ECO:0000313" key="2">
    <source>
        <dbReference type="Proteomes" id="UP000593577"/>
    </source>
</evidence>
<feature type="non-terminal residue" evidence="1">
    <location>
        <position position="46"/>
    </location>
</feature>
<reference evidence="1 2" key="1">
    <citation type="journal article" date="2019" name="Genome Biol. Evol.">
        <title>Insights into the evolution of the New World diploid cottons (Gossypium, subgenus Houzingenia) based on genome sequencing.</title>
        <authorList>
            <person name="Grover C.E."/>
            <person name="Arick M.A. 2nd"/>
            <person name="Thrash A."/>
            <person name="Conover J.L."/>
            <person name="Sanders W.S."/>
            <person name="Peterson D.G."/>
            <person name="Frelichowski J.E."/>
            <person name="Scheffler J.A."/>
            <person name="Scheffler B.E."/>
            <person name="Wendel J.F."/>
        </authorList>
    </citation>
    <scope>NUCLEOTIDE SEQUENCE [LARGE SCALE GENOMIC DNA]</scope>
    <source>
        <strain evidence="1">185</strain>
        <tissue evidence="1">Leaf</tissue>
    </source>
</reference>